<dbReference type="PANTHER" id="PTHR30349">
    <property type="entry name" value="PHAGE INTEGRASE-RELATED"/>
    <property type="match status" value="1"/>
</dbReference>
<dbReference type="GO" id="GO:0015074">
    <property type="term" value="P:DNA integration"/>
    <property type="evidence" value="ECO:0007669"/>
    <property type="project" value="InterPro"/>
</dbReference>
<dbReference type="Pfam" id="PF00589">
    <property type="entry name" value="Phage_integrase"/>
    <property type="match status" value="1"/>
</dbReference>
<dbReference type="Gene3D" id="1.10.150.130">
    <property type="match status" value="1"/>
</dbReference>
<dbReference type="EMBL" id="JAJEPS010000002">
    <property type="protein sequence ID" value="MCC2125113.1"/>
    <property type="molecule type" value="Genomic_DNA"/>
</dbReference>
<dbReference type="GO" id="GO:0006310">
    <property type="term" value="P:DNA recombination"/>
    <property type="evidence" value="ECO:0007669"/>
    <property type="project" value="UniProtKB-KW"/>
</dbReference>
<evidence type="ECO:0000256" key="3">
    <source>
        <dbReference type="ARBA" id="ARBA00023172"/>
    </source>
</evidence>
<dbReference type="PROSITE" id="PS51898">
    <property type="entry name" value="TYR_RECOMBINASE"/>
    <property type="match status" value="1"/>
</dbReference>
<dbReference type="InterPro" id="IPR050090">
    <property type="entry name" value="Tyrosine_recombinase_XerCD"/>
</dbReference>
<name>A0AAE3A6E3_9FIRM</name>
<keyword evidence="6" id="KW-1185">Reference proteome</keyword>
<dbReference type="CDD" id="cd01189">
    <property type="entry name" value="INT_ICEBs1_C_like"/>
    <property type="match status" value="1"/>
</dbReference>
<proteinExistence type="inferred from homology"/>
<reference evidence="5 6" key="1">
    <citation type="submission" date="2021-10" db="EMBL/GenBank/DDBJ databases">
        <title>Anaerobic single-cell dispensing facilitates the cultivation of human gut bacteria.</title>
        <authorList>
            <person name="Afrizal A."/>
        </authorList>
    </citation>
    <scope>NUCLEOTIDE SEQUENCE [LARGE SCALE GENOMIC DNA]</scope>
    <source>
        <strain evidence="5 6">CLA-AA-H276</strain>
    </source>
</reference>
<comment type="similarity">
    <text evidence="1">Belongs to the 'phage' integrase family.</text>
</comment>
<dbReference type="Gene3D" id="1.10.443.10">
    <property type="entry name" value="Intergrase catalytic core"/>
    <property type="match status" value="1"/>
</dbReference>
<organism evidence="5 6">
    <name type="scientific">Hominiventricola filiformis</name>
    <dbReference type="NCBI Taxonomy" id="2885352"/>
    <lineage>
        <taxon>Bacteria</taxon>
        <taxon>Bacillati</taxon>
        <taxon>Bacillota</taxon>
        <taxon>Clostridia</taxon>
        <taxon>Lachnospirales</taxon>
        <taxon>Lachnospiraceae</taxon>
        <taxon>Hominiventricola</taxon>
    </lineage>
</organism>
<dbReference type="SUPFAM" id="SSF56349">
    <property type="entry name" value="DNA breaking-rejoining enzymes"/>
    <property type="match status" value="1"/>
</dbReference>
<dbReference type="InterPro" id="IPR002104">
    <property type="entry name" value="Integrase_catalytic"/>
</dbReference>
<evidence type="ECO:0000256" key="1">
    <source>
        <dbReference type="ARBA" id="ARBA00008857"/>
    </source>
</evidence>
<accession>A0AAE3A6E3</accession>
<comment type="caution">
    <text evidence="5">The sequence shown here is derived from an EMBL/GenBank/DDBJ whole genome shotgun (WGS) entry which is preliminary data.</text>
</comment>
<protein>
    <submittedName>
        <fullName evidence="5">Site-specific integrase</fullName>
    </submittedName>
</protein>
<evidence type="ECO:0000259" key="4">
    <source>
        <dbReference type="PROSITE" id="PS51898"/>
    </source>
</evidence>
<evidence type="ECO:0000313" key="5">
    <source>
        <dbReference type="EMBL" id="MCC2125113.1"/>
    </source>
</evidence>
<dbReference type="RefSeq" id="WP_308458596.1">
    <property type="nucleotide sequence ID" value="NZ_JAJEPS010000002.1"/>
</dbReference>
<gene>
    <name evidence="5" type="ORF">LKD36_02845</name>
</gene>
<evidence type="ECO:0000313" key="6">
    <source>
        <dbReference type="Proteomes" id="UP001198220"/>
    </source>
</evidence>
<sequence>MRKGQNVYKRKDGRWEARIITGRTAEGKILYKSLYAPTCRQALQRKKDYEIEMVIHPPVVEDPITFYEASLKWISENSADWKHSTRMKYQNYLERYIIPEWGYRTITEIDEELYKNLILQLKNSLSESSIQTVNTILKNCLAQAPGSLHIVPKQKKIKDKAKQIEVLTNSESAVLVHSCMNSRDTTALGILIALFEGIRLGELCALRWRDIDTEEGVLHIRHTLQRVQNLPEQVAKLGKTRLLLDTPKNHKERTIPIHPQLRSWLEVKKKLHSDADFVLSGSLKPVEPRTMTSRFKKFCETHGLRDFKFHTLRHTFATRCVESGMDIKVLSELLGHSSVKITLDRYVHPSMEYKKFQISSLCMS</sequence>
<keyword evidence="2" id="KW-0238">DNA-binding</keyword>
<dbReference type="Proteomes" id="UP001198220">
    <property type="component" value="Unassembled WGS sequence"/>
</dbReference>
<dbReference type="GO" id="GO:0003677">
    <property type="term" value="F:DNA binding"/>
    <property type="evidence" value="ECO:0007669"/>
    <property type="project" value="UniProtKB-KW"/>
</dbReference>
<dbReference type="InterPro" id="IPR011010">
    <property type="entry name" value="DNA_brk_join_enz"/>
</dbReference>
<dbReference type="AlphaFoldDB" id="A0AAE3A6E3"/>
<keyword evidence="3" id="KW-0233">DNA recombination</keyword>
<dbReference type="InterPro" id="IPR010998">
    <property type="entry name" value="Integrase_recombinase_N"/>
</dbReference>
<dbReference type="InterPro" id="IPR013762">
    <property type="entry name" value="Integrase-like_cat_sf"/>
</dbReference>
<evidence type="ECO:0000256" key="2">
    <source>
        <dbReference type="ARBA" id="ARBA00023125"/>
    </source>
</evidence>
<dbReference type="PANTHER" id="PTHR30349:SF41">
    <property type="entry name" value="INTEGRASE_RECOMBINASE PROTEIN MJ0367-RELATED"/>
    <property type="match status" value="1"/>
</dbReference>
<feature type="domain" description="Tyr recombinase" evidence="4">
    <location>
        <begin position="162"/>
        <end position="359"/>
    </location>
</feature>